<accession>A0A9R1UI27</accession>
<keyword evidence="5" id="KW-1185">Reference proteome</keyword>
<comment type="caution">
    <text evidence="2">Lacks conserved residue(s) required for the propagation of feature annotation.</text>
</comment>
<keyword evidence="1" id="KW-0539">Nucleus</keyword>
<comment type="caution">
    <text evidence="4">The sequence shown here is derived from an EMBL/GenBank/DDBJ whole genome shotgun (WGS) entry which is preliminary data.</text>
</comment>
<dbReference type="Pfam" id="PF08879">
    <property type="entry name" value="WRC"/>
    <property type="match status" value="1"/>
</dbReference>
<protein>
    <recommendedName>
        <fullName evidence="3">WRC domain-containing protein</fullName>
    </recommendedName>
</protein>
<organism evidence="4 5">
    <name type="scientific">Lactuca sativa</name>
    <name type="common">Garden lettuce</name>
    <dbReference type="NCBI Taxonomy" id="4236"/>
    <lineage>
        <taxon>Eukaryota</taxon>
        <taxon>Viridiplantae</taxon>
        <taxon>Streptophyta</taxon>
        <taxon>Embryophyta</taxon>
        <taxon>Tracheophyta</taxon>
        <taxon>Spermatophyta</taxon>
        <taxon>Magnoliopsida</taxon>
        <taxon>eudicotyledons</taxon>
        <taxon>Gunneridae</taxon>
        <taxon>Pentapetalae</taxon>
        <taxon>asterids</taxon>
        <taxon>campanulids</taxon>
        <taxon>Asterales</taxon>
        <taxon>Asteraceae</taxon>
        <taxon>Cichorioideae</taxon>
        <taxon>Cichorieae</taxon>
        <taxon>Lactucinae</taxon>
        <taxon>Lactuca</taxon>
    </lineage>
</organism>
<name>A0A9R1UI27_LACSA</name>
<dbReference type="PANTHER" id="PTHR34122:SF1">
    <property type="entry name" value="EXPRESSED PROTEIN"/>
    <property type="match status" value="1"/>
</dbReference>
<sequence length="343" mass="38196">MRIRKRFLSLSAAITAPPSSDPHGGDHQLHKHQQPLLLVQQQVHPNGNLRVLYDNTQSQPFDPPLNHRVSHLPPPSSDHSTQIGFQTTAWTPSGAGSVAKHLIVSPHKEPESEKEETIKTSDTCRKESIVCAEASSNVHNTASLPPPPTTSHLVLKGWLEGDRLIPIKKRRGSFGKGSANHGLEEDNEMIIDEGTMKPKPKKYARYMATCKEVNTSTTYQKNKKNGKRGNVIMEGSRCSRVNGRGWRCCQQTLVGYSLCEHHLGKGRLRSMNSVRGRAQKVKVKEQDEEVEMTSMDHLGFEDDKDWEEESVSSMEGMKKLTKKKKLGVVKARSLSSLLSQIGS</sequence>
<dbReference type="PROSITE" id="PS51667">
    <property type="entry name" value="WRC"/>
    <property type="match status" value="1"/>
</dbReference>
<evidence type="ECO:0000313" key="4">
    <source>
        <dbReference type="EMBL" id="KAJ0187365.1"/>
    </source>
</evidence>
<evidence type="ECO:0000259" key="3">
    <source>
        <dbReference type="PROSITE" id="PS51667"/>
    </source>
</evidence>
<dbReference type="Gramene" id="rna-gnl|WGS:NBSK|LSAT_9X26100_mrna">
    <property type="protein sequence ID" value="cds-PLY76076.1"/>
    <property type="gene ID" value="gene-LSAT_9X26100"/>
</dbReference>
<dbReference type="InterPro" id="IPR014977">
    <property type="entry name" value="WRC_dom"/>
</dbReference>
<evidence type="ECO:0000313" key="5">
    <source>
        <dbReference type="Proteomes" id="UP000235145"/>
    </source>
</evidence>
<dbReference type="PANTHER" id="PTHR34122">
    <property type="entry name" value="EXPRESSED PROTEIN-RELATED"/>
    <property type="match status" value="1"/>
</dbReference>
<evidence type="ECO:0000256" key="2">
    <source>
        <dbReference type="PROSITE-ProRule" id="PRU01002"/>
    </source>
</evidence>
<dbReference type="EMBL" id="NBSK02000009">
    <property type="protein sequence ID" value="KAJ0187365.1"/>
    <property type="molecule type" value="Genomic_DNA"/>
</dbReference>
<evidence type="ECO:0000256" key="1">
    <source>
        <dbReference type="ARBA" id="ARBA00023242"/>
    </source>
</evidence>
<dbReference type="Proteomes" id="UP000235145">
    <property type="component" value="Unassembled WGS sequence"/>
</dbReference>
<dbReference type="OrthoDB" id="686202at2759"/>
<proteinExistence type="predicted"/>
<gene>
    <name evidence="4" type="ORF">LSAT_V11C900465780</name>
</gene>
<dbReference type="AlphaFoldDB" id="A0A9R1UI27"/>
<reference evidence="4 5" key="1">
    <citation type="journal article" date="2017" name="Nat. Commun.">
        <title>Genome assembly with in vitro proximity ligation data and whole-genome triplication in lettuce.</title>
        <authorList>
            <person name="Reyes-Chin-Wo S."/>
            <person name="Wang Z."/>
            <person name="Yang X."/>
            <person name="Kozik A."/>
            <person name="Arikit S."/>
            <person name="Song C."/>
            <person name="Xia L."/>
            <person name="Froenicke L."/>
            <person name="Lavelle D.O."/>
            <person name="Truco M.J."/>
            <person name="Xia R."/>
            <person name="Zhu S."/>
            <person name="Xu C."/>
            <person name="Xu H."/>
            <person name="Xu X."/>
            <person name="Cox K."/>
            <person name="Korf I."/>
            <person name="Meyers B.C."/>
            <person name="Michelmore R.W."/>
        </authorList>
    </citation>
    <scope>NUCLEOTIDE SEQUENCE [LARGE SCALE GENOMIC DNA]</scope>
    <source>
        <strain evidence="5">cv. Salinas</strain>
        <tissue evidence="4">Seedlings</tissue>
    </source>
</reference>
<feature type="domain" description="WRC" evidence="3">
    <location>
        <begin position="232"/>
        <end position="276"/>
    </location>
</feature>